<feature type="domain" description="N-acetyltransferase" evidence="3">
    <location>
        <begin position="1"/>
        <end position="156"/>
    </location>
</feature>
<evidence type="ECO:0000313" key="4">
    <source>
        <dbReference type="EMBL" id="MXU65068.1"/>
    </source>
</evidence>
<keyword evidence="5" id="KW-1185">Reference proteome</keyword>
<dbReference type="InterPro" id="IPR016181">
    <property type="entry name" value="Acyl_CoA_acyltransferase"/>
</dbReference>
<dbReference type="GO" id="GO:0016747">
    <property type="term" value="F:acyltransferase activity, transferring groups other than amino-acyl groups"/>
    <property type="evidence" value="ECO:0007669"/>
    <property type="project" value="InterPro"/>
</dbReference>
<dbReference type="Pfam" id="PF13527">
    <property type="entry name" value="Acetyltransf_9"/>
    <property type="match status" value="1"/>
</dbReference>
<dbReference type="EMBL" id="WUWG01000002">
    <property type="protein sequence ID" value="MXU65068.1"/>
    <property type="molecule type" value="Genomic_DNA"/>
</dbReference>
<evidence type="ECO:0000259" key="3">
    <source>
        <dbReference type="PROSITE" id="PS51186"/>
    </source>
</evidence>
<accession>A0A6B0TTU1</accession>
<gene>
    <name evidence="4" type="ORF">GSH16_06390</name>
</gene>
<dbReference type="RefSeq" id="WP_160853196.1">
    <property type="nucleotide sequence ID" value="NZ_WUWG01000002.1"/>
</dbReference>
<keyword evidence="2" id="KW-0012">Acyltransferase</keyword>
<name>A0A6B0TTU1_9RHOB</name>
<dbReference type="PROSITE" id="PS51186">
    <property type="entry name" value="GNAT"/>
    <property type="match status" value="1"/>
</dbReference>
<dbReference type="Proteomes" id="UP000436016">
    <property type="component" value="Unassembled WGS sequence"/>
</dbReference>
<protein>
    <submittedName>
        <fullName evidence="4">GNAT family N-acetyltransferase</fullName>
    </submittedName>
</protein>
<dbReference type="PANTHER" id="PTHR43877:SF1">
    <property type="entry name" value="ACETYLTRANSFERASE"/>
    <property type="match status" value="1"/>
</dbReference>
<dbReference type="SUPFAM" id="SSF55729">
    <property type="entry name" value="Acyl-CoA N-acyltransferases (Nat)"/>
    <property type="match status" value="1"/>
</dbReference>
<dbReference type="Gene3D" id="3.40.630.30">
    <property type="match status" value="1"/>
</dbReference>
<dbReference type="AlphaFoldDB" id="A0A6B0TTU1"/>
<evidence type="ECO:0000256" key="1">
    <source>
        <dbReference type="ARBA" id="ARBA00022679"/>
    </source>
</evidence>
<dbReference type="InterPro" id="IPR050832">
    <property type="entry name" value="Bact_Acetyltransf"/>
</dbReference>
<sequence>MDHLMNSDLQVDALAALFQDSFAASEGADEGALIAGLVRSICETTPAEDLRSCVTDDGGRLIAAALFTRLRYDADPRRVYLMSPVAVTPERQRQGVGTAMLRHALDGLRSDGVDIAITYGDPAYYGRVGFRQITTDQAAPPFPLQQPHGWLGQDLAGDGFKPVAGPSQCVPAFNNPAIW</sequence>
<organism evidence="4 5">
    <name type="scientific">Oceanomicrobium pacificus</name>
    <dbReference type="NCBI Taxonomy" id="2692916"/>
    <lineage>
        <taxon>Bacteria</taxon>
        <taxon>Pseudomonadati</taxon>
        <taxon>Pseudomonadota</taxon>
        <taxon>Alphaproteobacteria</taxon>
        <taxon>Rhodobacterales</taxon>
        <taxon>Paracoccaceae</taxon>
        <taxon>Oceanomicrobium</taxon>
    </lineage>
</organism>
<keyword evidence="1 4" id="KW-0808">Transferase</keyword>
<dbReference type="PANTHER" id="PTHR43877">
    <property type="entry name" value="AMINOALKYLPHOSPHONATE N-ACETYLTRANSFERASE-RELATED-RELATED"/>
    <property type="match status" value="1"/>
</dbReference>
<proteinExistence type="predicted"/>
<reference evidence="4 5" key="1">
    <citation type="submission" date="2019-12" db="EMBL/GenBank/DDBJ databases">
        <title>Strain KN286 was isolated from seawater, which was collected from Caroline Seamount in the tropical western Pacific.</title>
        <authorList>
            <person name="Wang Q."/>
        </authorList>
    </citation>
    <scope>NUCLEOTIDE SEQUENCE [LARGE SCALE GENOMIC DNA]</scope>
    <source>
        <strain evidence="4 5">KN286</strain>
    </source>
</reference>
<comment type="caution">
    <text evidence="4">The sequence shown here is derived from an EMBL/GenBank/DDBJ whole genome shotgun (WGS) entry which is preliminary data.</text>
</comment>
<dbReference type="CDD" id="cd04301">
    <property type="entry name" value="NAT_SF"/>
    <property type="match status" value="1"/>
</dbReference>
<dbReference type="InterPro" id="IPR000182">
    <property type="entry name" value="GNAT_dom"/>
</dbReference>
<evidence type="ECO:0000256" key="2">
    <source>
        <dbReference type="ARBA" id="ARBA00023315"/>
    </source>
</evidence>
<evidence type="ECO:0000313" key="5">
    <source>
        <dbReference type="Proteomes" id="UP000436016"/>
    </source>
</evidence>